<dbReference type="PANTHER" id="PTHR43017">
    <property type="entry name" value="GALACTOSIDE O-ACETYLTRANSFERASE"/>
    <property type="match status" value="1"/>
</dbReference>
<dbReference type="Proteomes" id="UP000187455">
    <property type="component" value="Unassembled WGS sequence"/>
</dbReference>
<keyword evidence="8" id="KW-1185">Reference proteome</keyword>
<comment type="similarity">
    <text evidence="1 5">Belongs to the transferase hexapeptide repeat family.</text>
</comment>
<evidence type="ECO:0000313" key="7">
    <source>
        <dbReference type="EMBL" id="OLY80013.1"/>
    </source>
</evidence>
<dbReference type="InterPro" id="IPR011004">
    <property type="entry name" value="Trimer_LpxA-like_sf"/>
</dbReference>
<dbReference type="SUPFAM" id="SSF51161">
    <property type="entry name" value="Trimeric LpxA-like enzymes"/>
    <property type="match status" value="1"/>
</dbReference>
<dbReference type="FunFam" id="2.160.10.10:FF:000025">
    <property type="entry name" value="Hexapeptide-repeat containing-acetyltransferase"/>
    <property type="match status" value="1"/>
</dbReference>
<dbReference type="OrthoDB" id="25818at2759"/>
<evidence type="ECO:0000256" key="2">
    <source>
        <dbReference type="ARBA" id="ARBA00022679"/>
    </source>
</evidence>
<sequence length="190" mass="21065">MSKSEYEKMLAGEMFTGRDPELRALRLRAKDLIDEMQHSYGDRSKRIEITKKLLGTCDDDTYIEKYAYFDYGINTHMGKNFYMNAGCVILDCGRVDIGDNVMFGPKVQIYTVTHHLEANRRHGGQEYALPIRICDNVWVGGGSIILPGITVGKNSVVAAGAVVTKDVPENVVVGGNPAKVIKHIDNGQDK</sequence>
<organism evidence="7 8">
    <name type="scientific">Smittium mucronatum</name>
    <dbReference type="NCBI Taxonomy" id="133383"/>
    <lineage>
        <taxon>Eukaryota</taxon>
        <taxon>Fungi</taxon>
        <taxon>Fungi incertae sedis</taxon>
        <taxon>Zoopagomycota</taxon>
        <taxon>Kickxellomycotina</taxon>
        <taxon>Harpellomycetes</taxon>
        <taxon>Harpellales</taxon>
        <taxon>Legeriomycetaceae</taxon>
        <taxon>Smittium</taxon>
    </lineage>
</organism>
<dbReference type="CDD" id="cd03357">
    <property type="entry name" value="LbH_MAT_GAT"/>
    <property type="match status" value="1"/>
</dbReference>
<keyword evidence="3" id="KW-0677">Repeat</keyword>
<gene>
    <name evidence="7" type="ORF">AYI68_g5898</name>
</gene>
<evidence type="ECO:0000313" key="8">
    <source>
        <dbReference type="Proteomes" id="UP000187455"/>
    </source>
</evidence>
<dbReference type="PROSITE" id="PS00101">
    <property type="entry name" value="HEXAPEP_TRANSFERASES"/>
    <property type="match status" value="1"/>
</dbReference>
<dbReference type="Gene3D" id="2.160.10.10">
    <property type="entry name" value="Hexapeptide repeat proteins"/>
    <property type="match status" value="1"/>
</dbReference>
<feature type="domain" description="Maltose/galactoside acetyltransferase" evidence="6">
    <location>
        <begin position="6"/>
        <end position="59"/>
    </location>
</feature>
<dbReference type="Pfam" id="PF12464">
    <property type="entry name" value="Mac"/>
    <property type="match status" value="1"/>
</dbReference>
<protein>
    <recommendedName>
        <fullName evidence="5">Acetyltransferase</fullName>
        <ecNumber evidence="5">2.3.1.-</ecNumber>
    </recommendedName>
</protein>
<dbReference type="SMART" id="SM01266">
    <property type="entry name" value="Mac"/>
    <property type="match status" value="1"/>
</dbReference>
<keyword evidence="4 5" id="KW-0012">Acyltransferase</keyword>
<evidence type="ECO:0000256" key="4">
    <source>
        <dbReference type="ARBA" id="ARBA00023315"/>
    </source>
</evidence>
<dbReference type="STRING" id="133383.A0A1R0GSZ8"/>
<accession>A0A1R0GSZ8</accession>
<dbReference type="AlphaFoldDB" id="A0A1R0GSZ8"/>
<dbReference type="EC" id="2.3.1.-" evidence="5"/>
<dbReference type="InterPro" id="IPR001451">
    <property type="entry name" value="Hexapep"/>
</dbReference>
<evidence type="ECO:0000259" key="6">
    <source>
        <dbReference type="SMART" id="SM01266"/>
    </source>
</evidence>
<keyword evidence="2 5" id="KW-0808">Transferase</keyword>
<evidence type="ECO:0000256" key="5">
    <source>
        <dbReference type="RuleBase" id="RU367021"/>
    </source>
</evidence>
<evidence type="ECO:0000256" key="1">
    <source>
        <dbReference type="ARBA" id="ARBA00007274"/>
    </source>
</evidence>
<dbReference type="GO" id="GO:0008870">
    <property type="term" value="F:galactoside O-acetyltransferase activity"/>
    <property type="evidence" value="ECO:0007669"/>
    <property type="project" value="TreeGrafter"/>
</dbReference>
<name>A0A1R0GSZ8_9FUNG</name>
<dbReference type="Pfam" id="PF00132">
    <property type="entry name" value="Hexapep"/>
    <property type="match status" value="1"/>
</dbReference>
<comment type="caution">
    <text evidence="7">The sequence shown here is derived from an EMBL/GenBank/DDBJ whole genome shotgun (WGS) entry which is preliminary data.</text>
</comment>
<dbReference type="PANTHER" id="PTHR43017:SF1">
    <property type="entry name" value="ACETYLTRANSFERASE YJL218W-RELATED"/>
    <property type="match status" value="1"/>
</dbReference>
<dbReference type="InterPro" id="IPR024688">
    <property type="entry name" value="Mac_dom"/>
</dbReference>
<dbReference type="EMBL" id="LSSL01003876">
    <property type="protein sequence ID" value="OLY80013.1"/>
    <property type="molecule type" value="Genomic_DNA"/>
</dbReference>
<reference evidence="7 8" key="1">
    <citation type="journal article" date="2016" name="Mol. Biol. Evol.">
        <title>Genome-Wide Survey of Gut Fungi (Harpellales) Reveals the First Horizontally Transferred Ubiquitin Gene from a Mosquito Host.</title>
        <authorList>
            <person name="Wang Y."/>
            <person name="White M.M."/>
            <person name="Kvist S."/>
            <person name="Moncalvo J.M."/>
        </authorList>
    </citation>
    <scope>NUCLEOTIDE SEQUENCE [LARGE SCALE GENOMIC DNA]</scope>
    <source>
        <strain evidence="7 8">ALG-7-W6</strain>
    </source>
</reference>
<proteinExistence type="inferred from homology"/>
<dbReference type="InterPro" id="IPR018357">
    <property type="entry name" value="Hexapep_transf_CS"/>
</dbReference>
<evidence type="ECO:0000256" key="3">
    <source>
        <dbReference type="ARBA" id="ARBA00022737"/>
    </source>
</evidence>
<dbReference type="InterPro" id="IPR039369">
    <property type="entry name" value="LacA-like"/>
</dbReference>